<sequence length="159" mass="18742">MVWDHTSLVGCYAKRCPLLRNVEHGKNAWFLACLYSPRGNIAILPPYTRNCGRLILCHDGQQRSQDRRLCLPQERDFLCEDHNMPRECRDYERQGMCHDRKRRYYVNRICLKTCKKCTIPCSDKSVHCSYFTANVTMCISYKKDASMFCRKSCDLCHDI</sequence>
<dbReference type="PROSITE" id="PS51670">
    <property type="entry name" value="SHKT"/>
    <property type="match status" value="2"/>
</dbReference>
<dbReference type="Proteomes" id="UP000735302">
    <property type="component" value="Unassembled WGS sequence"/>
</dbReference>
<comment type="caution">
    <text evidence="3">The sequence shown here is derived from an EMBL/GenBank/DDBJ whole genome shotgun (WGS) entry which is preliminary data.</text>
</comment>
<dbReference type="AlphaFoldDB" id="A0AAV3YX42"/>
<reference evidence="3 4" key="1">
    <citation type="journal article" date="2021" name="Elife">
        <title>Chloroplast acquisition without the gene transfer in kleptoplastic sea slugs, Plakobranchus ocellatus.</title>
        <authorList>
            <person name="Maeda T."/>
            <person name="Takahashi S."/>
            <person name="Yoshida T."/>
            <person name="Shimamura S."/>
            <person name="Takaki Y."/>
            <person name="Nagai Y."/>
            <person name="Toyoda A."/>
            <person name="Suzuki Y."/>
            <person name="Arimoto A."/>
            <person name="Ishii H."/>
            <person name="Satoh N."/>
            <person name="Nishiyama T."/>
            <person name="Hasebe M."/>
            <person name="Maruyama T."/>
            <person name="Minagawa J."/>
            <person name="Obokata J."/>
            <person name="Shigenobu S."/>
        </authorList>
    </citation>
    <scope>NUCLEOTIDE SEQUENCE [LARGE SCALE GENOMIC DNA]</scope>
</reference>
<name>A0AAV3YX42_9GAST</name>
<keyword evidence="4" id="KW-1185">Reference proteome</keyword>
<proteinExistence type="predicted"/>
<comment type="caution">
    <text evidence="1">Lacks conserved residue(s) required for the propagation of feature annotation.</text>
</comment>
<gene>
    <name evidence="3" type="ORF">PoB_001354500</name>
</gene>
<dbReference type="SMART" id="SM00254">
    <property type="entry name" value="ShKT"/>
    <property type="match status" value="2"/>
</dbReference>
<dbReference type="SUPFAM" id="SSF55797">
    <property type="entry name" value="PR-1-like"/>
    <property type="match status" value="1"/>
</dbReference>
<evidence type="ECO:0000313" key="3">
    <source>
        <dbReference type="EMBL" id="GFN87039.1"/>
    </source>
</evidence>
<feature type="domain" description="ShKT" evidence="2">
    <location>
        <begin position="79"/>
        <end position="117"/>
    </location>
</feature>
<dbReference type="EMBL" id="BLXT01001645">
    <property type="protein sequence ID" value="GFN87039.1"/>
    <property type="molecule type" value="Genomic_DNA"/>
</dbReference>
<dbReference type="Gene3D" id="3.40.33.10">
    <property type="entry name" value="CAP"/>
    <property type="match status" value="1"/>
</dbReference>
<dbReference type="Pfam" id="PF01549">
    <property type="entry name" value="ShK"/>
    <property type="match status" value="2"/>
</dbReference>
<evidence type="ECO:0000259" key="2">
    <source>
        <dbReference type="PROSITE" id="PS51670"/>
    </source>
</evidence>
<feature type="domain" description="ShKT" evidence="2">
    <location>
        <begin position="121"/>
        <end position="156"/>
    </location>
</feature>
<accession>A0AAV3YX42</accession>
<protein>
    <recommendedName>
        <fullName evidence="2">ShKT domain-containing protein</fullName>
    </recommendedName>
</protein>
<evidence type="ECO:0000313" key="4">
    <source>
        <dbReference type="Proteomes" id="UP000735302"/>
    </source>
</evidence>
<organism evidence="3 4">
    <name type="scientific">Plakobranchus ocellatus</name>
    <dbReference type="NCBI Taxonomy" id="259542"/>
    <lineage>
        <taxon>Eukaryota</taxon>
        <taxon>Metazoa</taxon>
        <taxon>Spiralia</taxon>
        <taxon>Lophotrochozoa</taxon>
        <taxon>Mollusca</taxon>
        <taxon>Gastropoda</taxon>
        <taxon>Heterobranchia</taxon>
        <taxon>Euthyneura</taxon>
        <taxon>Panpulmonata</taxon>
        <taxon>Sacoglossa</taxon>
        <taxon>Placobranchoidea</taxon>
        <taxon>Plakobranchidae</taxon>
        <taxon>Plakobranchus</taxon>
    </lineage>
</organism>
<dbReference type="InterPro" id="IPR003582">
    <property type="entry name" value="ShKT_dom"/>
</dbReference>
<evidence type="ECO:0000256" key="1">
    <source>
        <dbReference type="PROSITE-ProRule" id="PRU01005"/>
    </source>
</evidence>
<dbReference type="InterPro" id="IPR035940">
    <property type="entry name" value="CAP_sf"/>
</dbReference>